<organism evidence="1 2">
    <name type="scientific">Mythimna loreyi</name>
    <dbReference type="NCBI Taxonomy" id="667449"/>
    <lineage>
        <taxon>Eukaryota</taxon>
        <taxon>Metazoa</taxon>
        <taxon>Ecdysozoa</taxon>
        <taxon>Arthropoda</taxon>
        <taxon>Hexapoda</taxon>
        <taxon>Insecta</taxon>
        <taxon>Pterygota</taxon>
        <taxon>Neoptera</taxon>
        <taxon>Endopterygota</taxon>
        <taxon>Lepidoptera</taxon>
        <taxon>Glossata</taxon>
        <taxon>Ditrysia</taxon>
        <taxon>Noctuoidea</taxon>
        <taxon>Noctuidae</taxon>
        <taxon>Noctuinae</taxon>
        <taxon>Hadenini</taxon>
        <taxon>Mythimna</taxon>
    </lineage>
</organism>
<keyword evidence="2" id="KW-1185">Reference proteome</keyword>
<evidence type="ECO:0000313" key="2">
    <source>
        <dbReference type="Proteomes" id="UP001231649"/>
    </source>
</evidence>
<name>A0ACC2Q6Q9_9NEOP</name>
<sequence>MFIKFSSHLVLLFSIFQVAISERRIVDGNITTADKRYAVYFVKAKDSAKTYDTWLCGGAIVTKWFIITSAACVEDVQFMYAIAGYRKYVTDRNIDKDHCTKKKKKKIVYRCVPLSYEFDFKQVEKWAYVDIALVKVESPYDFADASYEVVCSYIPGPISINYDEKRQATDVDAMVLGWGHEHYWRERNDDENYNTELLQFGSTTLYDKQKCAEEYSDYPELIKIIEKYMICTKEPGHINDHGLPYSMGNKKRIKKHICITKEMKKAGIPGEVCPPGIAPQQYKERASDGVLIARDGRKHTKVTEINNGTNFKDNGTDSDYRTDTDNGTYVANLKGSVSKANFNYKPGRGNVSGFINGAFTRRTGICQNDHGGPLVTWVGKREVLIGIASVFKISPTKHCIGPYLFTSTTCNGAFLGCVLGDQTYNFRSRNDSLRTSREEICNSAPSVRGFDTMESYVSWKDHPDGPADNEKSLLRSENKDTKNVEDDSDEPYVNLLNGKNTPQFIVPNYTPKTKEQNPQNRFSSNIGVPQKKPAARKRPLLRKRRPPISRPPSDKKPLPRMNARLDVKPPSIIRSPSYTSPPVHIELPSTIKSLPKIESQPLIRPPPNMDNPPNLMYSEEIKPSPILRPSVLRPLPIVKPFSINKSPFVRPVQKIGSPVFETVQDFNSAEELGKK</sequence>
<dbReference type="EMBL" id="CM056800">
    <property type="protein sequence ID" value="KAJ8709673.1"/>
    <property type="molecule type" value="Genomic_DNA"/>
</dbReference>
<accession>A0ACC2Q6Q9</accession>
<gene>
    <name evidence="1" type="ORF">PYW08_009677</name>
</gene>
<proteinExistence type="predicted"/>
<comment type="caution">
    <text evidence="1">The sequence shown here is derived from an EMBL/GenBank/DDBJ whole genome shotgun (WGS) entry which is preliminary data.</text>
</comment>
<protein>
    <submittedName>
        <fullName evidence="1">Uncharacterized protein</fullName>
    </submittedName>
</protein>
<dbReference type="Proteomes" id="UP001231649">
    <property type="component" value="Chromosome 24"/>
</dbReference>
<evidence type="ECO:0000313" key="1">
    <source>
        <dbReference type="EMBL" id="KAJ8709673.1"/>
    </source>
</evidence>
<reference evidence="1" key="1">
    <citation type="submission" date="2023-03" db="EMBL/GenBank/DDBJ databases">
        <title>Chromosome-level genomes of two armyworms, Mythimna separata and Mythimna loreyi, provide insights into the biosynthesis and reception of sex pheromones.</title>
        <authorList>
            <person name="Zhao H."/>
        </authorList>
    </citation>
    <scope>NUCLEOTIDE SEQUENCE</scope>
    <source>
        <strain evidence="1">BeijingLab</strain>
    </source>
</reference>